<dbReference type="RefSeq" id="WP_305995682.1">
    <property type="nucleotide sequence ID" value="NZ_JAVALS010000002.1"/>
</dbReference>
<reference evidence="1 2" key="1">
    <citation type="submission" date="2023-08" db="EMBL/GenBank/DDBJ databases">
        <title>Arthrobacter horti sp. nov., isolated from forest soil.</title>
        <authorList>
            <person name="Park M."/>
        </authorList>
    </citation>
    <scope>NUCLEOTIDE SEQUENCE [LARGE SCALE GENOMIC DNA]</scope>
    <source>
        <strain evidence="1 2">YJM1</strain>
    </source>
</reference>
<gene>
    <name evidence="1" type="ORF">Q9R02_05660</name>
</gene>
<proteinExistence type="predicted"/>
<protein>
    <submittedName>
        <fullName evidence="1">DNA-binding protein</fullName>
    </submittedName>
</protein>
<accession>A0ABT9INA0</accession>
<comment type="caution">
    <text evidence="1">The sequence shown here is derived from an EMBL/GenBank/DDBJ whole genome shotgun (WGS) entry which is preliminary data.</text>
</comment>
<keyword evidence="2" id="KW-1185">Reference proteome</keyword>
<dbReference type="Proteomes" id="UP001232725">
    <property type="component" value="Unassembled WGS sequence"/>
</dbReference>
<sequence length="66" mass="7495">MTATQPVKLLTMEEWCALARIPLNTGRYYRAMGKGPRGVRFGRRVMFREDECVAWINAAFEEAGNG</sequence>
<evidence type="ECO:0000313" key="1">
    <source>
        <dbReference type="EMBL" id="MDP5226639.1"/>
    </source>
</evidence>
<keyword evidence="1" id="KW-0238">DNA-binding</keyword>
<dbReference type="EMBL" id="JAVALS010000002">
    <property type="protein sequence ID" value="MDP5226639.1"/>
    <property type="molecule type" value="Genomic_DNA"/>
</dbReference>
<evidence type="ECO:0000313" key="2">
    <source>
        <dbReference type="Proteomes" id="UP001232725"/>
    </source>
</evidence>
<dbReference type="GO" id="GO:0003677">
    <property type="term" value="F:DNA binding"/>
    <property type="evidence" value="ECO:0007669"/>
    <property type="project" value="UniProtKB-KW"/>
</dbReference>
<organism evidence="1 2">
    <name type="scientific">Arthrobacter horti</name>
    <dbReference type="NCBI Taxonomy" id="3068273"/>
    <lineage>
        <taxon>Bacteria</taxon>
        <taxon>Bacillati</taxon>
        <taxon>Actinomycetota</taxon>
        <taxon>Actinomycetes</taxon>
        <taxon>Micrococcales</taxon>
        <taxon>Micrococcaceae</taxon>
        <taxon>Arthrobacter</taxon>
    </lineage>
</organism>
<name>A0ABT9INA0_9MICC</name>